<feature type="domain" description="Putative sugar diacid recognition" evidence="2">
    <location>
        <begin position="4"/>
        <end position="137"/>
    </location>
</feature>
<name>A0A9X2WWV9_9GAMM</name>
<dbReference type="Pfam" id="PF05651">
    <property type="entry name" value="Diacid_rec"/>
    <property type="match status" value="1"/>
</dbReference>
<dbReference type="EMBL" id="JAMTCC010000029">
    <property type="protein sequence ID" value="MCT7946903.1"/>
    <property type="molecule type" value="Genomic_DNA"/>
</dbReference>
<sequence>MYLLDSAIAKQIVSRTMKIIGHNINVMNGQGVILGSGDPKRIGSTHEGALLAIAQNRNVEISQEVASGLHGVKPGINLPLHYQGQIIGVVGITGDPSELTHYGELLKMTAEMIVEQANLQDKLQWENRQREEFILQLIKAETDDDEQLHRWAKQLEINISLPRVAAIIEISEKHTQKQHLKTDANSSVLYLAEASAQSADERSPRVSETLKQVLHLLQYPDRGNLIAMTSMSQLVILKPAFLDGKQWDPELENQRIDKLLQRLPAQMDLNFKIALGHFFPEKGGIARSYQTAQETLALGKQRNAEGNKYLFEDYSLQVLLAGLKHDWRGQALASPYQQLAKADKNGQLRKTLAAYITHFGDAQQCANALFIHRNTLRYRLDKIQQITQADIQSLHGLLSLYLGQLLDTSATPR</sequence>
<comment type="similarity">
    <text evidence="1">Belongs to the CdaR family.</text>
</comment>
<reference evidence="5" key="1">
    <citation type="journal article" date="2023" name="Int. J. Syst. Evol. Microbiol.">
        <title>&lt;i&gt;Shewanella septentrionalis&lt;/i&gt; sp. nov. and &lt;i&gt;Shewanella holmiensis&lt;/i&gt; sp. nov., isolated from Baltic Sea water and sediments.</title>
        <authorList>
            <person name="Martin-Rodriguez A.J."/>
            <person name="Thorell K."/>
            <person name="Joffre E."/>
            <person name="Jensie-Markopoulos S."/>
            <person name="Moore E.R.B."/>
            <person name="Sjoling A."/>
        </authorList>
    </citation>
    <scope>NUCLEOTIDE SEQUENCE</scope>
    <source>
        <strain evidence="5">SP1W3</strain>
    </source>
</reference>
<dbReference type="PANTHER" id="PTHR33744:SF15">
    <property type="entry name" value="CARBOHYDRATE DIACID REGULATOR"/>
    <property type="match status" value="1"/>
</dbReference>
<evidence type="ECO:0000313" key="5">
    <source>
        <dbReference type="EMBL" id="MCT7946903.1"/>
    </source>
</evidence>
<evidence type="ECO:0000259" key="4">
    <source>
        <dbReference type="Pfam" id="PF17853"/>
    </source>
</evidence>
<dbReference type="AlphaFoldDB" id="A0A9X2WWV9"/>
<keyword evidence="6" id="KW-1185">Reference proteome</keyword>
<dbReference type="InterPro" id="IPR008599">
    <property type="entry name" value="Diacid_rec"/>
</dbReference>
<comment type="caution">
    <text evidence="5">The sequence shown here is derived from an EMBL/GenBank/DDBJ whole genome shotgun (WGS) entry which is preliminary data.</text>
</comment>
<dbReference type="Pfam" id="PF17853">
    <property type="entry name" value="GGDEF_2"/>
    <property type="match status" value="1"/>
</dbReference>
<evidence type="ECO:0000313" key="6">
    <source>
        <dbReference type="Proteomes" id="UP001155604"/>
    </source>
</evidence>
<dbReference type="Gene3D" id="1.10.10.2840">
    <property type="entry name" value="PucR C-terminal helix-turn-helix domain"/>
    <property type="match status" value="1"/>
</dbReference>
<dbReference type="Proteomes" id="UP001155604">
    <property type="component" value="Unassembled WGS sequence"/>
</dbReference>
<dbReference type="InterPro" id="IPR051448">
    <property type="entry name" value="CdaR-like_regulators"/>
</dbReference>
<dbReference type="PANTHER" id="PTHR33744">
    <property type="entry name" value="CARBOHYDRATE DIACID REGULATOR"/>
    <property type="match status" value="1"/>
</dbReference>
<accession>A0A9X2WWV9</accession>
<dbReference type="InterPro" id="IPR042070">
    <property type="entry name" value="PucR_C-HTH_sf"/>
</dbReference>
<gene>
    <name evidence="5" type="ORF">NE536_16190</name>
</gene>
<proteinExistence type="inferred from homology"/>
<organism evidence="5 6">
    <name type="scientific">Shewanella septentrionalis</name>
    <dbReference type="NCBI Taxonomy" id="2952223"/>
    <lineage>
        <taxon>Bacteria</taxon>
        <taxon>Pseudomonadati</taxon>
        <taxon>Pseudomonadota</taxon>
        <taxon>Gammaproteobacteria</taxon>
        <taxon>Alteromonadales</taxon>
        <taxon>Shewanellaceae</taxon>
        <taxon>Shewanella</taxon>
    </lineage>
</organism>
<dbReference type="InterPro" id="IPR025736">
    <property type="entry name" value="PucR_C-HTH_dom"/>
</dbReference>
<protein>
    <submittedName>
        <fullName evidence="5">Helix-turn-helix domain-containing protein</fullName>
    </submittedName>
</protein>
<dbReference type="RefSeq" id="WP_261273329.1">
    <property type="nucleotide sequence ID" value="NZ_JAMTCC010000029.1"/>
</dbReference>
<evidence type="ECO:0000259" key="3">
    <source>
        <dbReference type="Pfam" id="PF13556"/>
    </source>
</evidence>
<feature type="domain" description="CdaR GGDEF-like" evidence="4">
    <location>
        <begin position="144"/>
        <end position="297"/>
    </location>
</feature>
<evidence type="ECO:0000259" key="2">
    <source>
        <dbReference type="Pfam" id="PF05651"/>
    </source>
</evidence>
<dbReference type="Pfam" id="PF13556">
    <property type="entry name" value="HTH_30"/>
    <property type="match status" value="1"/>
</dbReference>
<feature type="domain" description="PucR C-terminal helix-turn-helix" evidence="3">
    <location>
        <begin position="348"/>
        <end position="402"/>
    </location>
</feature>
<dbReference type="InterPro" id="IPR041522">
    <property type="entry name" value="CdaR_GGDEF"/>
</dbReference>
<evidence type="ECO:0000256" key="1">
    <source>
        <dbReference type="ARBA" id="ARBA00006754"/>
    </source>
</evidence>